<protein>
    <submittedName>
        <fullName evidence="2">Uncharacterized protein</fullName>
    </submittedName>
</protein>
<dbReference type="EMBL" id="BMJV01000004">
    <property type="protein sequence ID" value="GGG72661.1"/>
    <property type="molecule type" value="Genomic_DNA"/>
</dbReference>
<keyword evidence="3" id="KW-1185">Reference proteome</keyword>
<evidence type="ECO:0000313" key="3">
    <source>
        <dbReference type="Proteomes" id="UP000617145"/>
    </source>
</evidence>
<proteinExistence type="predicted"/>
<sequence length="83" mass="8765">MLLQERWLDIIHVAVTAVVGTDLLSRAVQGWLFSHAGALLRTALAIGGLTMIVAGWTNARRHSGRGPEQLVVVARATGVAPVA</sequence>
<evidence type="ECO:0000313" key="2">
    <source>
        <dbReference type="EMBL" id="GGG72661.1"/>
    </source>
</evidence>
<dbReference type="AlphaFoldDB" id="A0A8J2ZJR4"/>
<evidence type="ECO:0000256" key="1">
    <source>
        <dbReference type="SAM" id="Phobius"/>
    </source>
</evidence>
<dbReference type="RefSeq" id="WP_188790184.1">
    <property type="nucleotide sequence ID" value="NZ_BMJV01000004.1"/>
</dbReference>
<organism evidence="2 3">
    <name type="scientific">Salipiger pallidus</name>
    <dbReference type="NCBI Taxonomy" id="1775170"/>
    <lineage>
        <taxon>Bacteria</taxon>
        <taxon>Pseudomonadati</taxon>
        <taxon>Pseudomonadota</taxon>
        <taxon>Alphaproteobacteria</taxon>
        <taxon>Rhodobacterales</taxon>
        <taxon>Roseobacteraceae</taxon>
        <taxon>Salipiger</taxon>
    </lineage>
</organism>
<comment type="caution">
    <text evidence="2">The sequence shown here is derived from an EMBL/GenBank/DDBJ whole genome shotgun (WGS) entry which is preliminary data.</text>
</comment>
<accession>A0A8J2ZJR4</accession>
<keyword evidence="1" id="KW-1133">Transmembrane helix</keyword>
<name>A0A8J2ZJR4_9RHOB</name>
<gene>
    <name evidence="2" type="ORF">GCM10011415_20950</name>
</gene>
<reference evidence="2" key="2">
    <citation type="submission" date="2020-09" db="EMBL/GenBank/DDBJ databases">
        <authorList>
            <person name="Sun Q."/>
            <person name="Zhou Y."/>
        </authorList>
    </citation>
    <scope>NUCLEOTIDE SEQUENCE</scope>
    <source>
        <strain evidence="2">CGMCC 1.15762</strain>
    </source>
</reference>
<keyword evidence="1" id="KW-0472">Membrane</keyword>
<feature type="transmembrane region" description="Helical" evidence="1">
    <location>
        <begin position="31"/>
        <end position="56"/>
    </location>
</feature>
<dbReference type="Proteomes" id="UP000617145">
    <property type="component" value="Unassembled WGS sequence"/>
</dbReference>
<keyword evidence="1" id="KW-0812">Transmembrane</keyword>
<reference evidence="2" key="1">
    <citation type="journal article" date="2014" name="Int. J. Syst. Evol. Microbiol.">
        <title>Complete genome sequence of Corynebacterium casei LMG S-19264T (=DSM 44701T), isolated from a smear-ripened cheese.</title>
        <authorList>
            <consortium name="US DOE Joint Genome Institute (JGI-PGF)"/>
            <person name="Walter F."/>
            <person name="Albersmeier A."/>
            <person name="Kalinowski J."/>
            <person name="Ruckert C."/>
        </authorList>
    </citation>
    <scope>NUCLEOTIDE SEQUENCE</scope>
    <source>
        <strain evidence="2">CGMCC 1.15762</strain>
    </source>
</reference>